<dbReference type="EMBL" id="ON887157">
    <property type="protein sequence ID" value="WBR14706.1"/>
    <property type="molecule type" value="Genomic_DNA"/>
</dbReference>
<protein>
    <submittedName>
        <fullName evidence="2">Disulfide oxidoreductase domain-containing protein</fullName>
    </submittedName>
</protein>
<evidence type="ECO:0000256" key="1">
    <source>
        <dbReference type="SAM" id="MobiDB-lite"/>
    </source>
</evidence>
<sequence>MAGLPKSSAIGTALSGFVTAMEALPFTRGDGRAPSGQRVVRTIVDALSGMVEDGDDGLDQRAPGVASHSALVSFLDTIALDVINHAGACPPDLPGEPSPQAREAAGPIAPPLPISADRNVRAVAKEDARSQTSGTVAEFVGALRSLSSHTTVSAGAGGIAFVRVAFALGDALPVRSAEVDIDAGVVCTEDAVAAVSPLAEASTALPSDPCSFNVVRLLGGAVAAHRLANALTTCALERPDVLVLIGDRVVATPLSAPCIDLTSSARPMRDSALNPFSVPDNRAALVDAWRTAQSGASSDQVVDALARSVTSSAAAPISLYRVEGALYSDRGLADAYPSMGSDVRDVLFCRVVASDNNRGTFVLYETLIAESVLSAAYGPNDARIGAAHRLANDARAHQRRSKAGPRPPGIVRRDVEYDTVSQAVDTHGVALVVYTLNGCPYSERLSAILDDVAAETAGVPVLSVEREKIPAPQRPFAYPHLFVAKPDGHVVFCSTTRTKAAIIDFVKSAAAGPPRVGNHRA</sequence>
<organism evidence="2 3">
    <name type="scientific">Pandoravirus kuranda</name>
    <dbReference type="NCBI Taxonomy" id="3019033"/>
    <lineage>
        <taxon>Viruses</taxon>
        <taxon>Pandoravirus</taxon>
    </lineage>
</organism>
<reference evidence="2" key="1">
    <citation type="submission" date="2022-06" db="EMBL/GenBank/DDBJ databases">
        <authorList>
            <person name="Legendre M."/>
            <person name="Claverie J.-M."/>
            <person name="Alempic J.-M."/>
            <person name="Abergel C."/>
        </authorList>
    </citation>
    <scope>NUCLEOTIDE SEQUENCE</scope>
    <source>
        <strain evidence="2">Kuranda</strain>
    </source>
</reference>
<dbReference type="Proteomes" id="UP001185135">
    <property type="component" value="Segment"/>
</dbReference>
<dbReference type="CDD" id="cd01659">
    <property type="entry name" value="TRX_superfamily"/>
    <property type="match status" value="1"/>
</dbReference>
<name>A0AA95ECW9_9VIRU</name>
<dbReference type="InterPro" id="IPR036249">
    <property type="entry name" value="Thioredoxin-like_sf"/>
</dbReference>
<feature type="region of interest" description="Disordered" evidence="1">
    <location>
        <begin position="90"/>
        <end position="111"/>
    </location>
</feature>
<dbReference type="SUPFAM" id="SSF52833">
    <property type="entry name" value="Thioredoxin-like"/>
    <property type="match status" value="1"/>
</dbReference>
<evidence type="ECO:0000313" key="3">
    <source>
        <dbReference type="Proteomes" id="UP001185135"/>
    </source>
</evidence>
<proteinExistence type="predicted"/>
<accession>A0AA95ECW9</accession>
<evidence type="ECO:0000313" key="2">
    <source>
        <dbReference type="EMBL" id="WBR14706.1"/>
    </source>
</evidence>
<gene>
    <name evidence="2" type="ORF">pkur_cds_532</name>
</gene>